<evidence type="ECO:0000313" key="14">
    <source>
        <dbReference type="Proteomes" id="UP000383932"/>
    </source>
</evidence>
<dbReference type="Pfam" id="PF00675">
    <property type="entry name" value="Peptidase_M16"/>
    <property type="match status" value="1"/>
</dbReference>
<evidence type="ECO:0000256" key="10">
    <source>
        <dbReference type="ARBA" id="ARBA00040751"/>
    </source>
</evidence>
<organism evidence="13 14">
    <name type="scientific">Ceratobasidium theobromae</name>
    <dbReference type="NCBI Taxonomy" id="1582974"/>
    <lineage>
        <taxon>Eukaryota</taxon>
        <taxon>Fungi</taxon>
        <taxon>Dikarya</taxon>
        <taxon>Basidiomycota</taxon>
        <taxon>Agaricomycotina</taxon>
        <taxon>Agaricomycetes</taxon>
        <taxon>Cantharellales</taxon>
        <taxon>Ceratobasidiaceae</taxon>
        <taxon>Ceratobasidium</taxon>
    </lineage>
</organism>
<dbReference type="AlphaFoldDB" id="A0A5N5QPP1"/>
<keyword evidence="2" id="KW-0813">Transport</keyword>
<keyword evidence="4" id="KW-0999">Mitochondrion inner membrane</keyword>
<dbReference type="PANTHER" id="PTHR11851:SF209">
    <property type="entry name" value="CYTOCHROME B-C1 COMPLEX SUBUNIT 2, MITOCHONDRIAL"/>
    <property type="match status" value="1"/>
</dbReference>
<dbReference type="Gene3D" id="3.30.830.10">
    <property type="entry name" value="Metalloenzyme, LuxS/M16 peptidase-like"/>
    <property type="match status" value="2"/>
</dbReference>
<evidence type="ECO:0000259" key="12">
    <source>
        <dbReference type="Pfam" id="PF05193"/>
    </source>
</evidence>
<dbReference type="OrthoDB" id="6369905at2759"/>
<dbReference type="Pfam" id="PF05193">
    <property type="entry name" value="Peptidase_M16_C"/>
    <property type="match status" value="1"/>
</dbReference>
<feature type="domain" description="Peptidase M16 C-terminal" evidence="12">
    <location>
        <begin position="182"/>
        <end position="345"/>
    </location>
</feature>
<dbReference type="InterPro" id="IPR011765">
    <property type="entry name" value="Pept_M16_N"/>
</dbReference>
<proteinExistence type="inferred from homology"/>
<dbReference type="PANTHER" id="PTHR11851">
    <property type="entry name" value="METALLOPROTEASE"/>
    <property type="match status" value="1"/>
</dbReference>
<dbReference type="GO" id="GO:0046872">
    <property type="term" value="F:metal ion binding"/>
    <property type="evidence" value="ECO:0007669"/>
    <property type="project" value="InterPro"/>
</dbReference>
<protein>
    <recommendedName>
        <fullName evidence="10">Cytochrome b-c1 complex subunit 2, mitochondrial</fullName>
    </recommendedName>
</protein>
<comment type="subcellular location">
    <subcellularLocation>
        <location evidence="1">Mitochondrion inner membrane</location>
        <topology evidence="1">Peripheral membrane protein</topology>
        <orientation evidence="1">Matrix side</orientation>
    </subcellularLocation>
</comment>
<evidence type="ECO:0000256" key="6">
    <source>
        <dbReference type="ARBA" id="ARBA00022982"/>
    </source>
</evidence>
<feature type="domain" description="Peptidase M16 N-terminal" evidence="11">
    <location>
        <begin position="28"/>
        <end position="173"/>
    </location>
</feature>
<keyword evidence="14" id="KW-1185">Reference proteome</keyword>
<dbReference type="InterPro" id="IPR007863">
    <property type="entry name" value="Peptidase_M16_C"/>
</dbReference>
<dbReference type="EMBL" id="SSOP01000031">
    <property type="protein sequence ID" value="KAB5593745.1"/>
    <property type="molecule type" value="Genomic_DNA"/>
</dbReference>
<keyword evidence="5" id="KW-0809">Transit peptide</keyword>
<evidence type="ECO:0000259" key="11">
    <source>
        <dbReference type="Pfam" id="PF00675"/>
    </source>
</evidence>
<evidence type="ECO:0000256" key="1">
    <source>
        <dbReference type="ARBA" id="ARBA00004443"/>
    </source>
</evidence>
<keyword evidence="8" id="KW-0472">Membrane</keyword>
<dbReference type="InterPro" id="IPR050361">
    <property type="entry name" value="MPP/UQCRC_Complex"/>
</dbReference>
<reference evidence="13 14" key="1">
    <citation type="journal article" date="2019" name="Fungal Biol. Biotechnol.">
        <title>Draft genome sequence of fastidious pathogen Ceratobasidium theobromae, which causes vascular-streak dieback in Theobroma cacao.</title>
        <authorList>
            <person name="Ali S.S."/>
            <person name="Asman A."/>
            <person name="Shao J."/>
            <person name="Firmansyah A.P."/>
            <person name="Susilo A.W."/>
            <person name="Rosmana A."/>
            <person name="McMahon P."/>
            <person name="Junaid M."/>
            <person name="Guest D."/>
            <person name="Kheng T.Y."/>
            <person name="Meinhardt L.W."/>
            <person name="Bailey B.A."/>
        </authorList>
    </citation>
    <scope>NUCLEOTIDE SEQUENCE [LARGE SCALE GENOMIC DNA]</scope>
    <source>
        <strain evidence="13 14">CT2</strain>
    </source>
</reference>
<evidence type="ECO:0000256" key="4">
    <source>
        <dbReference type="ARBA" id="ARBA00022792"/>
    </source>
</evidence>
<dbReference type="Proteomes" id="UP000383932">
    <property type="component" value="Unassembled WGS sequence"/>
</dbReference>
<evidence type="ECO:0000256" key="5">
    <source>
        <dbReference type="ARBA" id="ARBA00022946"/>
    </source>
</evidence>
<evidence type="ECO:0000256" key="7">
    <source>
        <dbReference type="ARBA" id="ARBA00023128"/>
    </source>
</evidence>
<keyword evidence="3" id="KW-0679">Respiratory chain</keyword>
<evidence type="ECO:0000256" key="9">
    <source>
        <dbReference type="ARBA" id="ARBA00038146"/>
    </source>
</evidence>
<comment type="similarity">
    <text evidence="9">Belongs to the peptidase M16 family. UQCRC2/QCR2 subfamily.</text>
</comment>
<keyword evidence="7" id="KW-0496">Mitochondrion</keyword>
<gene>
    <name evidence="13" type="ORF">CTheo_2825</name>
</gene>
<dbReference type="SUPFAM" id="SSF63411">
    <property type="entry name" value="LuxS/MPP-like metallohydrolase"/>
    <property type="match status" value="2"/>
</dbReference>
<evidence type="ECO:0000256" key="3">
    <source>
        <dbReference type="ARBA" id="ARBA00022660"/>
    </source>
</evidence>
<keyword evidence="6" id="KW-0249">Electron transport</keyword>
<dbReference type="InterPro" id="IPR011249">
    <property type="entry name" value="Metalloenz_LuxS/M16"/>
</dbReference>
<dbReference type="FunFam" id="3.30.830.10:FF:000021">
    <property type="entry name" value="Cytochrome b-c1 complex subunit 2"/>
    <property type="match status" value="1"/>
</dbReference>
<evidence type="ECO:0000313" key="13">
    <source>
        <dbReference type="EMBL" id="KAB5593745.1"/>
    </source>
</evidence>
<dbReference type="GO" id="GO:0005743">
    <property type="term" value="C:mitochondrial inner membrane"/>
    <property type="evidence" value="ECO:0007669"/>
    <property type="project" value="UniProtKB-SubCell"/>
</dbReference>
<comment type="caution">
    <text evidence="13">The sequence shown here is derived from an EMBL/GenBank/DDBJ whole genome shotgun (WGS) entry which is preliminary data.</text>
</comment>
<evidence type="ECO:0000256" key="8">
    <source>
        <dbReference type="ARBA" id="ARBA00023136"/>
    </source>
</evidence>
<accession>A0A5N5QPP1</accession>
<name>A0A5N5QPP1_9AGAM</name>
<sequence>MLARSTRTMLRAAVRSYATVVDSAGLKVAAVDNGQPTASITLLVKAGSRYETTRGSAQLLKNFSFKVWNSTADRSSLHLAREAELYGGLLSSTLSREHLAITADFLRGDEPLFVELLSSVVTSPKFLPHELNEAVLPSTATESTIALGDPGIYALELAHAVAFRSTGLGSSLFVDHPPSNALDAVKAFAASAFTKSNIAVIGTGIDHAKLSKLVEKHLSGLAPSASSTKAGSSQYFGGETRVGAHGHGHAAFIGFGAPGGVSPDLAVLHAHLDATPALKWTHGLSPLAGTSAEPVYLEYSDAALFGVLVKGETADQVGKNAKAAVAALKKAAAGLSKEDATRAIAKAKFAAAASVEGRQGLAASVAPEVFGGPKADLQSVHAALGKVSESSVAKTLSSLIKVKPTFVAVGDIHALPYVDELGL</sequence>
<evidence type="ECO:0000256" key="2">
    <source>
        <dbReference type="ARBA" id="ARBA00022448"/>
    </source>
</evidence>